<dbReference type="InterPro" id="IPR036412">
    <property type="entry name" value="HAD-like_sf"/>
</dbReference>
<keyword evidence="3" id="KW-0170">Cobalt</keyword>
<dbReference type="InterPro" id="IPR006439">
    <property type="entry name" value="HAD-SF_hydro_IA"/>
</dbReference>
<keyword evidence="2 3" id="KW-0460">Magnesium</keyword>
<evidence type="ECO:0000313" key="4">
    <source>
        <dbReference type="EMBL" id="RBO99912.1"/>
    </source>
</evidence>
<dbReference type="Proteomes" id="UP000252254">
    <property type="component" value="Unassembled WGS sequence"/>
</dbReference>
<comment type="function">
    <text evidence="3">Catalyzes the last step of the phosphorylated serine biosynthetic pathway, i.e. dephosphorylation of O-phospho-L-serine to form L-serine.</text>
</comment>
<dbReference type="PANTHER" id="PTHR46470">
    <property type="entry name" value="N-ACYLNEURAMINATE-9-PHOSPHATASE"/>
    <property type="match status" value="1"/>
</dbReference>
<comment type="caution">
    <text evidence="4">The sequence shown here is derived from an EMBL/GenBank/DDBJ whole genome shotgun (WGS) entry which is preliminary data.</text>
</comment>
<dbReference type="OrthoDB" id="9809962at2"/>
<dbReference type="EMBL" id="QNRI01000003">
    <property type="protein sequence ID" value="RBO99912.1"/>
    <property type="molecule type" value="Genomic_DNA"/>
</dbReference>
<protein>
    <recommendedName>
        <fullName evidence="3">Phosphoserine phosphatase</fullName>
        <shortName evidence="3">PSP</shortName>
        <ecNumber evidence="3">3.1.3.3</ecNumber>
    </recommendedName>
</protein>
<dbReference type="Gene3D" id="1.20.120.710">
    <property type="entry name" value="Haloacid dehalogenase hydrolase-like domain"/>
    <property type="match status" value="1"/>
</dbReference>
<reference evidence="4 5" key="1">
    <citation type="submission" date="2018-06" db="EMBL/GenBank/DDBJ databases">
        <title>Genomic Encyclopedia of Type Strains, Phase IV (KMG-IV): sequencing the most valuable type-strain genomes for metagenomic binning, comparative biology and taxonomic classification.</title>
        <authorList>
            <person name="Goeker M."/>
        </authorList>
    </citation>
    <scope>NUCLEOTIDE SEQUENCE [LARGE SCALE GENOMIC DNA]</scope>
    <source>
        <strain evidence="4 5">DSM 15140</strain>
    </source>
</reference>
<comment type="catalytic activity">
    <reaction evidence="3">
        <text>O-phospho-D-serine + H2O = D-serine + phosphate</text>
        <dbReference type="Rhea" id="RHEA:24873"/>
        <dbReference type="ChEBI" id="CHEBI:15377"/>
        <dbReference type="ChEBI" id="CHEBI:35247"/>
        <dbReference type="ChEBI" id="CHEBI:43474"/>
        <dbReference type="ChEBI" id="CHEBI:58680"/>
        <dbReference type="EC" id="3.1.3.3"/>
    </reaction>
</comment>
<evidence type="ECO:0000313" key="5">
    <source>
        <dbReference type="Proteomes" id="UP000252254"/>
    </source>
</evidence>
<evidence type="ECO:0000256" key="3">
    <source>
        <dbReference type="HAMAP-Rule" id="MF_02240"/>
    </source>
</evidence>
<sequence length="266" mass="30352">MIKTIIFDLDDTLLWDKKSIATAFLQTCKLAEEKYGIYAEQLEKYVRDAARELYASYETYGFTKMIGINPFEGLWGTFDDDTDDFKKMYQLVPTYRKQAWEQGLKKAGINDVHFANALADRFVQERVENPFVYEETFAVLAALQPNYQLLLLTNGAPSLQEQKLTLTPELRNYFDHIIISGAFGKGKPDPSIFAHALMLADVKKEEALMVGDNLMTDILGANQAGIKNVWINRENKEQTTVKPTYQIQHLSQLEPLAASLTQQDNY</sequence>
<dbReference type="STRING" id="200904.GCA_900168775_00092"/>
<dbReference type="GO" id="GO:0036424">
    <property type="term" value="F:L-phosphoserine phosphatase activity"/>
    <property type="evidence" value="ECO:0007669"/>
    <property type="project" value="UniProtKB-UniRule"/>
</dbReference>
<accession>A0A366EC48</accession>
<dbReference type="PANTHER" id="PTHR46470:SF3">
    <property type="entry name" value="N-ACYLNEURAMINATE-9-PHOSPHATASE"/>
    <property type="match status" value="1"/>
</dbReference>
<dbReference type="InterPro" id="IPR023214">
    <property type="entry name" value="HAD_sf"/>
</dbReference>
<dbReference type="Pfam" id="PF00702">
    <property type="entry name" value="Hydrolase"/>
    <property type="match status" value="1"/>
</dbReference>
<dbReference type="SFLD" id="SFLDG01129">
    <property type="entry name" value="C1.5:_HAD__Beta-PGM__Phosphata"/>
    <property type="match status" value="1"/>
</dbReference>
<dbReference type="HAMAP" id="MF_02240">
    <property type="entry name" value="PSP"/>
    <property type="match status" value="1"/>
</dbReference>
<evidence type="ECO:0000256" key="2">
    <source>
        <dbReference type="ARBA" id="ARBA00022842"/>
    </source>
</evidence>
<dbReference type="NCBIfam" id="TIGR01509">
    <property type="entry name" value="HAD-SF-IA-v3"/>
    <property type="match status" value="1"/>
</dbReference>
<dbReference type="GO" id="GO:0006564">
    <property type="term" value="P:L-serine biosynthetic process"/>
    <property type="evidence" value="ECO:0007669"/>
    <property type="project" value="UniProtKB-UniRule"/>
</dbReference>
<comment type="pathway">
    <text evidence="3">Amino-acid biosynthesis; L-serine biosynthesis; L-serine from 3-phospho-D-glycerate: step 3/3.</text>
</comment>
<keyword evidence="5" id="KW-1185">Reference proteome</keyword>
<comment type="catalytic activity">
    <reaction evidence="3">
        <text>O-phospho-L-serine + H2O = L-serine + phosphate</text>
        <dbReference type="Rhea" id="RHEA:21208"/>
        <dbReference type="ChEBI" id="CHEBI:15377"/>
        <dbReference type="ChEBI" id="CHEBI:33384"/>
        <dbReference type="ChEBI" id="CHEBI:43474"/>
        <dbReference type="ChEBI" id="CHEBI:57524"/>
        <dbReference type="EC" id="3.1.3.3"/>
    </reaction>
</comment>
<gene>
    <name evidence="4" type="ORF">DES48_103239</name>
</gene>
<dbReference type="InterPro" id="IPR051400">
    <property type="entry name" value="HAD-like_hydrolase"/>
</dbReference>
<organism evidence="4 5">
    <name type="scientific">Paraliobacillus ryukyuensis</name>
    <dbReference type="NCBI Taxonomy" id="200904"/>
    <lineage>
        <taxon>Bacteria</taxon>
        <taxon>Bacillati</taxon>
        <taxon>Bacillota</taxon>
        <taxon>Bacilli</taxon>
        <taxon>Bacillales</taxon>
        <taxon>Bacillaceae</taxon>
        <taxon>Paraliobacillus</taxon>
    </lineage>
</organism>
<dbReference type="NCBIfam" id="TIGR01549">
    <property type="entry name" value="HAD-SF-IA-v1"/>
    <property type="match status" value="1"/>
</dbReference>
<proteinExistence type="inferred from homology"/>
<comment type="similarity">
    <text evidence="3">Belongs to the HAD-like hydrolase superfamily.</text>
</comment>
<keyword evidence="1 3" id="KW-0378">Hydrolase</keyword>
<dbReference type="SUPFAM" id="SSF56784">
    <property type="entry name" value="HAD-like"/>
    <property type="match status" value="1"/>
</dbReference>
<dbReference type="Gene3D" id="3.40.50.1000">
    <property type="entry name" value="HAD superfamily/HAD-like"/>
    <property type="match status" value="1"/>
</dbReference>
<dbReference type="InterPro" id="IPR044266">
    <property type="entry name" value="PSP_YsaA"/>
</dbReference>
<keyword evidence="3" id="KW-0718">Serine biosynthesis</keyword>
<keyword evidence="3" id="KW-0028">Amino-acid biosynthesis</keyword>
<dbReference type="EC" id="3.1.3.3" evidence="3"/>
<evidence type="ECO:0000256" key="1">
    <source>
        <dbReference type="ARBA" id="ARBA00022801"/>
    </source>
</evidence>
<dbReference type="SFLD" id="SFLDS00003">
    <property type="entry name" value="Haloacid_Dehalogenase"/>
    <property type="match status" value="1"/>
</dbReference>
<dbReference type="RefSeq" id="WP_113868091.1">
    <property type="nucleotide sequence ID" value="NZ_BAABQN010000004.1"/>
</dbReference>
<dbReference type="AlphaFoldDB" id="A0A366EC48"/>
<name>A0A366EC48_9BACI</name>
<comment type="cofactor">
    <cofactor evidence="3">
        <name>Mg(2+)</name>
        <dbReference type="ChEBI" id="CHEBI:18420"/>
    </cofactor>
    <cofactor evidence="3">
        <name>Co(2+)</name>
        <dbReference type="ChEBI" id="CHEBI:48828"/>
    </cofactor>
</comment>